<dbReference type="AlphaFoldDB" id="A0A6A5WE15"/>
<accession>A0A6A5WE15</accession>
<dbReference type="EMBL" id="ML977591">
    <property type="protein sequence ID" value="KAF2000133.1"/>
    <property type="molecule type" value="Genomic_DNA"/>
</dbReference>
<name>A0A6A5WE15_9PLEO</name>
<sequence>EVDLNLLLDRLWMDTNPPPTQQQRCSYAVYLLIDIRYEMARRDLLPRAIRRELLLAYAEHGHYPGGKANRTQAEKLGDITNRRGIVGPLRARREKE</sequence>
<evidence type="ECO:0000313" key="2">
    <source>
        <dbReference type="Proteomes" id="UP000799779"/>
    </source>
</evidence>
<proteinExistence type="predicted"/>
<evidence type="ECO:0000313" key="1">
    <source>
        <dbReference type="EMBL" id="KAF2000133.1"/>
    </source>
</evidence>
<keyword evidence="2" id="KW-1185">Reference proteome</keyword>
<organism evidence="1 2">
    <name type="scientific">Amniculicola lignicola CBS 123094</name>
    <dbReference type="NCBI Taxonomy" id="1392246"/>
    <lineage>
        <taxon>Eukaryota</taxon>
        <taxon>Fungi</taxon>
        <taxon>Dikarya</taxon>
        <taxon>Ascomycota</taxon>
        <taxon>Pezizomycotina</taxon>
        <taxon>Dothideomycetes</taxon>
        <taxon>Pleosporomycetidae</taxon>
        <taxon>Pleosporales</taxon>
        <taxon>Amniculicolaceae</taxon>
        <taxon>Amniculicola</taxon>
    </lineage>
</organism>
<gene>
    <name evidence="1" type="ORF">P154DRAFT_522910</name>
</gene>
<dbReference type="OrthoDB" id="3806176at2759"/>
<protein>
    <submittedName>
        <fullName evidence="1">Uncharacterized protein</fullName>
    </submittedName>
</protein>
<reference evidence="1" key="1">
    <citation type="journal article" date="2020" name="Stud. Mycol.">
        <title>101 Dothideomycetes genomes: a test case for predicting lifestyles and emergence of pathogens.</title>
        <authorList>
            <person name="Haridas S."/>
            <person name="Albert R."/>
            <person name="Binder M."/>
            <person name="Bloem J."/>
            <person name="Labutti K."/>
            <person name="Salamov A."/>
            <person name="Andreopoulos B."/>
            <person name="Baker S."/>
            <person name="Barry K."/>
            <person name="Bills G."/>
            <person name="Bluhm B."/>
            <person name="Cannon C."/>
            <person name="Castanera R."/>
            <person name="Culley D."/>
            <person name="Daum C."/>
            <person name="Ezra D."/>
            <person name="Gonzalez J."/>
            <person name="Henrissat B."/>
            <person name="Kuo A."/>
            <person name="Liang C."/>
            <person name="Lipzen A."/>
            <person name="Lutzoni F."/>
            <person name="Magnuson J."/>
            <person name="Mondo S."/>
            <person name="Nolan M."/>
            <person name="Ohm R."/>
            <person name="Pangilinan J."/>
            <person name="Park H.-J."/>
            <person name="Ramirez L."/>
            <person name="Alfaro M."/>
            <person name="Sun H."/>
            <person name="Tritt A."/>
            <person name="Yoshinaga Y."/>
            <person name="Zwiers L.-H."/>
            <person name="Turgeon B."/>
            <person name="Goodwin S."/>
            <person name="Spatafora J."/>
            <person name="Crous P."/>
            <person name="Grigoriev I."/>
        </authorList>
    </citation>
    <scope>NUCLEOTIDE SEQUENCE</scope>
    <source>
        <strain evidence="1">CBS 123094</strain>
    </source>
</reference>
<feature type="non-terminal residue" evidence="1">
    <location>
        <position position="1"/>
    </location>
</feature>
<dbReference type="Proteomes" id="UP000799779">
    <property type="component" value="Unassembled WGS sequence"/>
</dbReference>